<organism evidence="2 3">
    <name type="scientific">Streptomyces maoxianensis</name>
    <dbReference type="NCBI Taxonomy" id="1459942"/>
    <lineage>
        <taxon>Bacteria</taxon>
        <taxon>Bacillati</taxon>
        <taxon>Actinomycetota</taxon>
        <taxon>Actinomycetes</taxon>
        <taxon>Kitasatosporales</taxon>
        <taxon>Streptomycetaceae</taxon>
        <taxon>Streptomyces</taxon>
    </lineage>
</organism>
<dbReference type="Proteomes" id="UP001595993">
    <property type="component" value="Unassembled WGS sequence"/>
</dbReference>
<reference evidence="3" key="1">
    <citation type="journal article" date="2019" name="Int. J. Syst. Evol. Microbiol.">
        <title>The Global Catalogue of Microorganisms (GCM) 10K type strain sequencing project: providing services to taxonomists for standard genome sequencing and annotation.</title>
        <authorList>
            <consortium name="The Broad Institute Genomics Platform"/>
            <consortium name="The Broad Institute Genome Sequencing Center for Infectious Disease"/>
            <person name="Wu L."/>
            <person name="Ma J."/>
        </authorList>
    </citation>
    <scope>NUCLEOTIDE SEQUENCE [LARGE SCALE GENOMIC DNA]</scope>
    <source>
        <strain evidence="3">CGMCC 4.7139</strain>
    </source>
</reference>
<feature type="chain" id="PRO_5046202648" description="Phage tail protein" evidence="1">
    <location>
        <begin position="18"/>
        <end position="164"/>
    </location>
</feature>
<accession>A0ABV9G846</accession>
<comment type="caution">
    <text evidence="2">The sequence shown here is derived from an EMBL/GenBank/DDBJ whole genome shotgun (WGS) entry which is preliminary data.</text>
</comment>
<evidence type="ECO:0000313" key="3">
    <source>
        <dbReference type="Proteomes" id="UP001595993"/>
    </source>
</evidence>
<gene>
    <name evidence="2" type="ORF">ACFO9E_18135</name>
</gene>
<sequence>MPYMIRNAAMATTAAQAAVSTGTAIKTMLQVATPATVMARVLAWGFSTSEDEAGIVELLQTDVAATVTAHVASGVQPLDPGVPAALFTLGTSATGYTASAEGAITATRTFDVVAMNASSNGLTYSYQFMPDEQPVIPISKFLRVRATFSTAINLRCWVLMEQVG</sequence>
<protein>
    <recommendedName>
        <fullName evidence="4">Phage tail protein</fullName>
    </recommendedName>
</protein>
<proteinExistence type="predicted"/>
<keyword evidence="1" id="KW-0732">Signal</keyword>
<dbReference type="RefSeq" id="WP_381196823.1">
    <property type="nucleotide sequence ID" value="NZ_JBHSFE010000014.1"/>
</dbReference>
<name>A0ABV9G846_9ACTN</name>
<evidence type="ECO:0000256" key="1">
    <source>
        <dbReference type="SAM" id="SignalP"/>
    </source>
</evidence>
<keyword evidence="3" id="KW-1185">Reference proteome</keyword>
<dbReference type="EMBL" id="JBHSFE010000014">
    <property type="protein sequence ID" value="MFC4609718.1"/>
    <property type="molecule type" value="Genomic_DNA"/>
</dbReference>
<feature type="signal peptide" evidence="1">
    <location>
        <begin position="1"/>
        <end position="17"/>
    </location>
</feature>
<evidence type="ECO:0000313" key="2">
    <source>
        <dbReference type="EMBL" id="MFC4609718.1"/>
    </source>
</evidence>
<evidence type="ECO:0008006" key="4">
    <source>
        <dbReference type="Google" id="ProtNLM"/>
    </source>
</evidence>